<feature type="region of interest" description="Disordered" evidence="1">
    <location>
        <begin position="46"/>
        <end position="73"/>
    </location>
</feature>
<accession>A0A0A9D2M1</accession>
<sequence>MSGEEDDLSPPSVARYPLRSHPESHLLLHFPLWPNIRHGRKHIIISPSPVAPQAPTSSSPYEEDPGIGPSPTLPGILNVAPLVDVPTAM</sequence>
<reference evidence="2" key="1">
    <citation type="submission" date="2014-09" db="EMBL/GenBank/DDBJ databases">
        <authorList>
            <person name="Magalhaes I.L.F."/>
            <person name="Oliveira U."/>
            <person name="Santos F.R."/>
            <person name="Vidigal T.H.D.A."/>
            <person name="Brescovit A.D."/>
            <person name="Santos A.J."/>
        </authorList>
    </citation>
    <scope>NUCLEOTIDE SEQUENCE</scope>
    <source>
        <tissue evidence="2">Shoot tissue taken approximately 20 cm above the soil surface</tissue>
    </source>
</reference>
<dbReference type="EMBL" id="GBRH01216962">
    <property type="protein sequence ID" value="JAD80933.1"/>
    <property type="molecule type" value="Transcribed_RNA"/>
</dbReference>
<evidence type="ECO:0000313" key="2">
    <source>
        <dbReference type="EMBL" id="JAD80933.1"/>
    </source>
</evidence>
<protein>
    <submittedName>
        <fullName evidence="2">Uncharacterized protein</fullName>
    </submittedName>
</protein>
<evidence type="ECO:0000256" key="1">
    <source>
        <dbReference type="SAM" id="MobiDB-lite"/>
    </source>
</evidence>
<organism evidence="2">
    <name type="scientific">Arundo donax</name>
    <name type="common">Giant reed</name>
    <name type="synonym">Donax arundinaceus</name>
    <dbReference type="NCBI Taxonomy" id="35708"/>
    <lineage>
        <taxon>Eukaryota</taxon>
        <taxon>Viridiplantae</taxon>
        <taxon>Streptophyta</taxon>
        <taxon>Embryophyta</taxon>
        <taxon>Tracheophyta</taxon>
        <taxon>Spermatophyta</taxon>
        <taxon>Magnoliopsida</taxon>
        <taxon>Liliopsida</taxon>
        <taxon>Poales</taxon>
        <taxon>Poaceae</taxon>
        <taxon>PACMAD clade</taxon>
        <taxon>Arundinoideae</taxon>
        <taxon>Arundineae</taxon>
        <taxon>Arundo</taxon>
    </lineage>
</organism>
<dbReference type="AlphaFoldDB" id="A0A0A9D2M1"/>
<proteinExistence type="predicted"/>
<reference evidence="2" key="2">
    <citation type="journal article" date="2015" name="Data Brief">
        <title>Shoot transcriptome of the giant reed, Arundo donax.</title>
        <authorList>
            <person name="Barrero R.A."/>
            <person name="Guerrero F.D."/>
            <person name="Moolhuijzen P."/>
            <person name="Goolsby J.A."/>
            <person name="Tidwell J."/>
            <person name="Bellgard S.E."/>
            <person name="Bellgard M.I."/>
        </authorList>
    </citation>
    <scope>NUCLEOTIDE SEQUENCE</scope>
    <source>
        <tissue evidence="2">Shoot tissue taken approximately 20 cm above the soil surface</tissue>
    </source>
</reference>
<name>A0A0A9D2M1_ARUDO</name>